<name>A0A8H8DM52_9FUNG</name>
<organism evidence="2 3">
    <name type="scientific">Olpidium bornovanus</name>
    <dbReference type="NCBI Taxonomy" id="278681"/>
    <lineage>
        <taxon>Eukaryota</taxon>
        <taxon>Fungi</taxon>
        <taxon>Fungi incertae sedis</taxon>
        <taxon>Olpidiomycota</taxon>
        <taxon>Olpidiomycotina</taxon>
        <taxon>Olpidiomycetes</taxon>
        <taxon>Olpidiales</taxon>
        <taxon>Olpidiaceae</taxon>
        <taxon>Olpidium</taxon>
    </lineage>
</organism>
<keyword evidence="3" id="KW-1185">Reference proteome</keyword>
<feature type="compositionally biased region" description="Acidic residues" evidence="1">
    <location>
        <begin position="200"/>
        <end position="213"/>
    </location>
</feature>
<comment type="caution">
    <text evidence="2">The sequence shown here is derived from an EMBL/GenBank/DDBJ whole genome shotgun (WGS) entry which is preliminary data.</text>
</comment>
<accession>A0A8H8DM52</accession>
<dbReference type="AlphaFoldDB" id="A0A8H8DM52"/>
<dbReference type="EMBL" id="JAEFCI010000703">
    <property type="protein sequence ID" value="KAG5463373.1"/>
    <property type="molecule type" value="Genomic_DNA"/>
</dbReference>
<sequence>MCVRLSEATDPETGQTWVVPSDTMPKGTRGAFGRFIANRKSAVSQLLQRPDVIPDTFLRPDYARYMYNVHLLRLREEFETFLAGISKRDACDVIHVTPAFTADDEEPVRETEPSSATEGIATGQCGQQLGAAARRYVATRSFNELDSVACVLTWGFTSTIAKVVERDDVSGPDSSYDNKELPEEEEESRTDAEDGRGVAEDEQDDRDGEDDSELPPFMRIPTDSLEVGVSSAVIAAAGPGGPVRVRLAPCYAVDGLLEAEEAAALRKSFSDLARAASEDGADDAPVAIAVMSSADSVELAKVLWRIRLYLQVDEPPELPKKN</sequence>
<gene>
    <name evidence="2" type="ORF">BJ554DRAFT_8121</name>
</gene>
<evidence type="ECO:0000313" key="3">
    <source>
        <dbReference type="Proteomes" id="UP000673691"/>
    </source>
</evidence>
<reference evidence="2 3" key="1">
    <citation type="journal article" name="Sci. Rep.">
        <title>Genome-scale phylogenetic analyses confirm Olpidium as the closest living zoosporic fungus to the non-flagellated, terrestrial fungi.</title>
        <authorList>
            <person name="Chang Y."/>
            <person name="Rochon D."/>
            <person name="Sekimoto S."/>
            <person name="Wang Y."/>
            <person name="Chovatia M."/>
            <person name="Sandor L."/>
            <person name="Salamov A."/>
            <person name="Grigoriev I.V."/>
            <person name="Stajich J.E."/>
            <person name="Spatafora J.W."/>
        </authorList>
    </citation>
    <scope>NUCLEOTIDE SEQUENCE [LARGE SCALE GENOMIC DNA]</scope>
    <source>
        <strain evidence="2">S191</strain>
    </source>
</reference>
<protein>
    <submittedName>
        <fullName evidence="2">Uncharacterized protein</fullName>
    </submittedName>
</protein>
<feature type="compositionally biased region" description="Basic and acidic residues" evidence="1">
    <location>
        <begin position="189"/>
        <end position="199"/>
    </location>
</feature>
<evidence type="ECO:0000313" key="2">
    <source>
        <dbReference type="EMBL" id="KAG5463373.1"/>
    </source>
</evidence>
<proteinExistence type="predicted"/>
<evidence type="ECO:0000256" key="1">
    <source>
        <dbReference type="SAM" id="MobiDB-lite"/>
    </source>
</evidence>
<dbReference type="Proteomes" id="UP000673691">
    <property type="component" value="Unassembled WGS sequence"/>
</dbReference>
<feature type="region of interest" description="Disordered" evidence="1">
    <location>
        <begin position="168"/>
        <end position="219"/>
    </location>
</feature>